<keyword evidence="17" id="KW-1185">Reference proteome</keyword>
<evidence type="ECO:0000256" key="3">
    <source>
        <dbReference type="ARBA" id="ARBA00022598"/>
    </source>
</evidence>
<dbReference type="PANTHER" id="PTHR42765">
    <property type="entry name" value="SOLEUCYL-TRNA SYNTHETASE"/>
    <property type="match status" value="1"/>
</dbReference>
<accession>A0A7Y3W5L1</accession>
<comment type="cofactor">
    <cofactor evidence="12">
        <name>Zn(2+)</name>
        <dbReference type="ChEBI" id="CHEBI:29105"/>
    </cofactor>
    <text evidence="12">Binds 1 zinc ion per subunit.</text>
</comment>
<dbReference type="GO" id="GO:0006428">
    <property type="term" value="P:isoleucyl-tRNA aminoacylation"/>
    <property type="evidence" value="ECO:0007669"/>
    <property type="project" value="UniProtKB-UniRule"/>
</dbReference>
<proteinExistence type="inferred from homology"/>
<keyword evidence="8 12" id="KW-0648">Protein biosynthesis</keyword>
<comment type="function">
    <text evidence="10 12">Catalyzes the attachment of isoleucine to tRNA(Ile). As IleRS can inadvertently accommodate and process structurally similar amino acids such as valine, to avoid such errors it has two additional distinct tRNA(Ile)-dependent editing activities. One activity is designated as 'pretransfer' editing and involves the hydrolysis of activated Val-AMP. The other activity is designated 'posttransfer' editing and involves deacylation of mischarged Val-tRNA(Ile).</text>
</comment>
<dbReference type="InterPro" id="IPR023585">
    <property type="entry name" value="Ile-tRNA-ligase_type1"/>
</dbReference>
<feature type="binding site" evidence="12">
    <location>
        <position position="954"/>
    </location>
    <ligand>
        <name>Zn(2+)</name>
        <dbReference type="ChEBI" id="CHEBI:29105"/>
    </ligand>
</feature>
<dbReference type="GO" id="GO:0000049">
    <property type="term" value="F:tRNA binding"/>
    <property type="evidence" value="ECO:0007669"/>
    <property type="project" value="InterPro"/>
</dbReference>
<dbReference type="InterPro" id="IPR009080">
    <property type="entry name" value="tRNAsynth_Ia_anticodon-bd"/>
</dbReference>
<evidence type="ECO:0000256" key="9">
    <source>
        <dbReference type="ARBA" id="ARBA00023146"/>
    </source>
</evidence>
<dbReference type="Gene3D" id="3.40.50.620">
    <property type="entry name" value="HUPs"/>
    <property type="match status" value="2"/>
</dbReference>
<sequence length="959" mass="107218">MADDQRSKNDYKDTLFLPATDFPMRGGLPKKEPQMITRWDEMGLYAMLRADAKDREKFVLHDGPPYANGHLHMGTALNKTIKDLIVRTRQMAGFDANYVPGWDCHGLPIEWKVEEAFRGKGRKKGDVPPSEFREECRAYAAKWIDIQRTEFKRLGIEGDWWNPYKTMDFTTEAAIVREFLTFVEKGLVYRGSKPIMWSPVEQTALAEAEIEYHDHQSTTIWVKFPFVQAPEGLEGAQVVIWTTTPWTIPANRAVCYGEGISYGLYEVESVRQDLEFAPFAAPGDRLILADSLAEEVFGAAFVDTFKRIEDVPATKLSGAKLKHPLNGHADSYDFDVHMLSGDHVTDDAGTGFVHTAPSHGQEDYFAWLGAGLPLDAIPYTVGPDGAYTDEAPGFEGRQVFRTEGKKAGKDGDANPEVIKALVEKGSLLARGRLKHSYPHSWRSKAPVLFRNTPQWFIRVGQGEGSLRETALKAIDETTFYPPSGVNRLRGMVEQRPDWLVSRQRAWGVPITLFVDKSGEPLVDEAVNKRIYDAVAEKGADAWFDTPDAEFLGDKYDPADFEKVTDILDVWFDSGCTHAFTLEDRDDLQWPADLYMEGSDQHRGWFQSSLLEGCGTRGRAPYKAIFTHGFVLDDKGLKMSKSLGNVMLPEQVTQKFGADILRIWVASSDVQEDIRVGDEILGSAVDAYRKLRNTLRYLLSGLDGYTEEERVDVADMPELERYILHRLHEVNEKIRASFDAYNFKAAWRALSEFAIQDLSAFYFDIRKDCLYCDAPSSLKRRANRTVMAILLDHLVRLLAPVCPFTAEEVYDHFPAGLGEKKPSVHLLQFADVPGSYRDEALAERWQKLRGIRRVITGAIEEKRNEKLIGASLEAASGVVIDDPALADLAASVDLAELSITSQATLANGQAPDGAHRLPDQPNVAVSISKAAGEKCGRCWRVLPDVPEDGALCGRCADATK</sequence>
<dbReference type="GO" id="GO:0008270">
    <property type="term" value="F:zinc ion binding"/>
    <property type="evidence" value="ECO:0007669"/>
    <property type="project" value="UniProtKB-UniRule"/>
</dbReference>
<organism evidence="16 17">
    <name type="scientific">Parvularcula mediterranea</name>
    <dbReference type="NCBI Taxonomy" id="2732508"/>
    <lineage>
        <taxon>Bacteria</taxon>
        <taxon>Pseudomonadati</taxon>
        <taxon>Pseudomonadota</taxon>
        <taxon>Alphaproteobacteria</taxon>
        <taxon>Parvularculales</taxon>
        <taxon>Parvularculaceae</taxon>
        <taxon>Parvularcula</taxon>
    </lineage>
</organism>
<keyword evidence="4 12" id="KW-0479">Metal-binding</keyword>
<comment type="catalytic activity">
    <reaction evidence="11 12">
        <text>tRNA(Ile) + L-isoleucine + ATP = L-isoleucyl-tRNA(Ile) + AMP + diphosphate</text>
        <dbReference type="Rhea" id="RHEA:11060"/>
        <dbReference type="Rhea" id="RHEA-COMP:9666"/>
        <dbReference type="Rhea" id="RHEA-COMP:9695"/>
        <dbReference type="ChEBI" id="CHEBI:30616"/>
        <dbReference type="ChEBI" id="CHEBI:33019"/>
        <dbReference type="ChEBI" id="CHEBI:58045"/>
        <dbReference type="ChEBI" id="CHEBI:78442"/>
        <dbReference type="ChEBI" id="CHEBI:78528"/>
        <dbReference type="ChEBI" id="CHEBI:456215"/>
        <dbReference type="EC" id="6.1.1.5"/>
    </reaction>
</comment>
<evidence type="ECO:0000256" key="8">
    <source>
        <dbReference type="ARBA" id="ARBA00022917"/>
    </source>
</evidence>
<feature type="short sequence motif" description="'HIGH' region" evidence="12">
    <location>
        <begin position="65"/>
        <end position="75"/>
    </location>
</feature>
<feature type="domain" description="Aminoacyl-tRNA synthetase class Ia" evidence="13">
    <location>
        <begin position="35"/>
        <end position="675"/>
    </location>
</feature>
<comment type="caution">
    <text evidence="16">The sequence shown here is derived from an EMBL/GenBank/DDBJ whole genome shotgun (WGS) entry which is preliminary data.</text>
</comment>
<dbReference type="InterPro" id="IPR001412">
    <property type="entry name" value="aa-tRNA-synth_I_CS"/>
</dbReference>
<dbReference type="HAMAP" id="MF_02002">
    <property type="entry name" value="Ile_tRNA_synth_type1"/>
    <property type="match status" value="1"/>
</dbReference>
<comment type="subunit">
    <text evidence="12">Monomer.</text>
</comment>
<evidence type="ECO:0000256" key="5">
    <source>
        <dbReference type="ARBA" id="ARBA00022741"/>
    </source>
</evidence>
<evidence type="ECO:0000256" key="2">
    <source>
        <dbReference type="ARBA" id="ARBA00022490"/>
    </source>
</evidence>
<name>A0A7Y3W5L1_9PROT</name>
<evidence type="ECO:0000313" key="16">
    <source>
        <dbReference type="EMBL" id="NNU16734.1"/>
    </source>
</evidence>
<dbReference type="RefSeq" id="WP_173199478.1">
    <property type="nucleotide sequence ID" value="NZ_JABFCX010000003.1"/>
</dbReference>
<dbReference type="InterPro" id="IPR014729">
    <property type="entry name" value="Rossmann-like_a/b/a_fold"/>
</dbReference>
<dbReference type="InterPro" id="IPR009008">
    <property type="entry name" value="Val/Leu/Ile-tRNA-synth_edit"/>
</dbReference>
<feature type="binding site" evidence="12">
    <location>
        <position position="640"/>
    </location>
    <ligand>
        <name>ATP</name>
        <dbReference type="ChEBI" id="CHEBI:30616"/>
    </ligand>
</feature>
<comment type="similarity">
    <text evidence="1 12">Belongs to the class-I aminoacyl-tRNA synthetase family. IleS type 1 subfamily.</text>
</comment>
<evidence type="ECO:0000259" key="15">
    <source>
        <dbReference type="Pfam" id="PF08264"/>
    </source>
</evidence>
<dbReference type="Gene3D" id="1.10.10.830">
    <property type="entry name" value="Ile-tRNA synthetase CP2 domain-like"/>
    <property type="match status" value="1"/>
</dbReference>
<dbReference type="EC" id="6.1.1.5" evidence="12"/>
<dbReference type="Pfam" id="PF06827">
    <property type="entry name" value="zf-FPG_IleRS"/>
    <property type="match status" value="1"/>
</dbReference>
<dbReference type="PANTHER" id="PTHR42765:SF1">
    <property type="entry name" value="ISOLEUCINE--TRNA LIGASE, MITOCHONDRIAL"/>
    <property type="match status" value="1"/>
</dbReference>
<dbReference type="GO" id="GO:0002161">
    <property type="term" value="F:aminoacyl-tRNA deacylase activity"/>
    <property type="evidence" value="ECO:0007669"/>
    <property type="project" value="InterPro"/>
</dbReference>
<dbReference type="PROSITE" id="PS00178">
    <property type="entry name" value="AA_TRNA_LIGASE_I"/>
    <property type="match status" value="1"/>
</dbReference>
<evidence type="ECO:0000256" key="7">
    <source>
        <dbReference type="ARBA" id="ARBA00022840"/>
    </source>
</evidence>
<evidence type="ECO:0000256" key="4">
    <source>
        <dbReference type="ARBA" id="ARBA00022723"/>
    </source>
</evidence>
<dbReference type="FunFam" id="3.40.50.620:FF:000042">
    <property type="entry name" value="Isoleucine--tRNA ligase"/>
    <property type="match status" value="1"/>
</dbReference>
<dbReference type="InterPro" id="IPR013155">
    <property type="entry name" value="M/V/L/I-tRNA-synth_anticd-bd"/>
</dbReference>
<feature type="domain" description="Zinc finger FPG/IleRS-type" evidence="14">
    <location>
        <begin position="931"/>
        <end position="956"/>
    </location>
</feature>
<evidence type="ECO:0000313" key="17">
    <source>
        <dbReference type="Proteomes" id="UP000536835"/>
    </source>
</evidence>
<evidence type="ECO:0000256" key="12">
    <source>
        <dbReference type="HAMAP-Rule" id="MF_02002"/>
    </source>
</evidence>
<dbReference type="Pfam" id="PF00133">
    <property type="entry name" value="tRNA-synt_1"/>
    <property type="match status" value="1"/>
</dbReference>
<dbReference type="GO" id="GO:0005524">
    <property type="term" value="F:ATP binding"/>
    <property type="evidence" value="ECO:0007669"/>
    <property type="project" value="UniProtKB-UniRule"/>
</dbReference>
<dbReference type="CDD" id="cd07960">
    <property type="entry name" value="Anticodon_Ia_Ile_BEm"/>
    <property type="match status" value="1"/>
</dbReference>
<feature type="binding site" evidence="12">
    <location>
        <position position="951"/>
    </location>
    <ligand>
        <name>Zn(2+)</name>
        <dbReference type="ChEBI" id="CHEBI:29105"/>
    </ligand>
</feature>
<dbReference type="NCBIfam" id="TIGR00392">
    <property type="entry name" value="ileS"/>
    <property type="match status" value="1"/>
</dbReference>
<evidence type="ECO:0000256" key="6">
    <source>
        <dbReference type="ARBA" id="ARBA00022833"/>
    </source>
</evidence>
<protein>
    <recommendedName>
        <fullName evidence="12">Isoleucine--tRNA ligase</fullName>
        <ecNumber evidence="12">6.1.1.5</ecNumber>
    </recommendedName>
    <alternativeName>
        <fullName evidence="12">Isoleucyl-tRNA synthetase</fullName>
        <shortName evidence="12">IleRS</shortName>
    </alternativeName>
</protein>
<dbReference type="InterPro" id="IPR002301">
    <property type="entry name" value="Ile-tRNA-ligase"/>
</dbReference>
<feature type="binding site" evidence="12">
    <location>
        <position position="934"/>
    </location>
    <ligand>
        <name>Zn(2+)</name>
        <dbReference type="ChEBI" id="CHEBI:29105"/>
    </ligand>
</feature>
<dbReference type="Pfam" id="PF08264">
    <property type="entry name" value="Anticodon_1"/>
    <property type="match status" value="1"/>
</dbReference>
<comment type="subcellular location">
    <subcellularLocation>
        <location evidence="12">Cytoplasm</location>
    </subcellularLocation>
</comment>
<dbReference type="InterPro" id="IPR033708">
    <property type="entry name" value="Anticodon_Ile_BEm"/>
</dbReference>
<evidence type="ECO:0000256" key="11">
    <source>
        <dbReference type="ARBA" id="ARBA00048359"/>
    </source>
</evidence>
<dbReference type="Proteomes" id="UP000536835">
    <property type="component" value="Unassembled WGS sequence"/>
</dbReference>
<dbReference type="InterPro" id="IPR002300">
    <property type="entry name" value="aa-tRNA-synth_Ia"/>
</dbReference>
<dbReference type="AlphaFoldDB" id="A0A7Y3W5L1"/>
<gene>
    <name evidence="12" type="primary">ileS</name>
    <name evidence="16" type="ORF">HK107_10410</name>
</gene>
<keyword evidence="9 12" id="KW-0030">Aminoacyl-tRNA synthetase</keyword>
<reference evidence="16 17" key="1">
    <citation type="submission" date="2020-05" db="EMBL/GenBank/DDBJ databases">
        <title>Parvularcula mediterraneae sp. nov., isolated from polypropylene straw from shallow seawater of the seashore of Laganas in Zakynthos island, Greece.</title>
        <authorList>
            <person name="Szabo I."/>
            <person name="Al-Omari J."/>
            <person name="Rado J."/>
            <person name="Szerdahelyi G.S."/>
        </authorList>
    </citation>
    <scope>NUCLEOTIDE SEQUENCE [LARGE SCALE GENOMIC DNA]</scope>
    <source>
        <strain evidence="16 17">ZS-1/3</strain>
    </source>
</reference>
<comment type="domain">
    <text evidence="12">IleRS has two distinct active sites: one for aminoacylation and one for editing. The misactivated valine is translocated from the active site to the editing site, which sterically excludes the correctly activated isoleucine. The single editing site contains two valyl binding pockets, one specific for each substrate (Val-AMP or Val-tRNA(Ile)).</text>
</comment>
<dbReference type="SUPFAM" id="SSF47323">
    <property type="entry name" value="Anticodon-binding domain of a subclass of class I aminoacyl-tRNA synthetases"/>
    <property type="match status" value="1"/>
</dbReference>
<evidence type="ECO:0000259" key="13">
    <source>
        <dbReference type="Pfam" id="PF00133"/>
    </source>
</evidence>
<dbReference type="GO" id="GO:0005829">
    <property type="term" value="C:cytosol"/>
    <property type="evidence" value="ECO:0007669"/>
    <property type="project" value="TreeGrafter"/>
</dbReference>
<dbReference type="InterPro" id="IPR050081">
    <property type="entry name" value="Ile-tRNA_ligase"/>
</dbReference>
<dbReference type="Gene3D" id="1.10.730.20">
    <property type="match status" value="1"/>
</dbReference>
<feature type="binding site" evidence="12">
    <location>
        <position position="937"/>
    </location>
    <ligand>
        <name>Zn(2+)</name>
        <dbReference type="ChEBI" id="CHEBI:29105"/>
    </ligand>
</feature>
<dbReference type="PRINTS" id="PR00984">
    <property type="entry name" value="TRNASYNTHILE"/>
</dbReference>
<feature type="domain" description="Methionyl/Valyl/Leucyl/Isoleucyl-tRNA synthetase anticodon-binding" evidence="15">
    <location>
        <begin position="719"/>
        <end position="873"/>
    </location>
</feature>
<keyword evidence="7 12" id="KW-0067">ATP-binding</keyword>
<evidence type="ECO:0000256" key="10">
    <source>
        <dbReference type="ARBA" id="ARBA00025217"/>
    </source>
</evidence>
<keyword evidence="2 12" id="KW-0963">Cytoplasm</keyword>
<dbReference type="EMBL" id="JABFCX010000003">
    <property type="protein sequence ID" value="NNU16734.1"/>
    <property type="molecule type" value="Genomic_DNA"/>
</dbReference>
<dbReference type="SUPFAM" id="SSF50677">
    <property type="entry name" value="ValRS/IleRS/LeuRS editing domain"/>
    <property type="match status" value="1"/>
</dbReference>
<evidence type="ECO:0000256" key="1">
    <source>
        <dbReference type="ARBA" id="ARBA00006887"/>
    </source>
</evidence>
<dbReference type="GO" id="GO:0004822">
    <property type="term" value="F:isoleucine-tRNA ligase activity"/>
    <property type="evidence" value="ECO:0007669"/>
    <property type="project" value="UniProtKB-UniRule"/>
</dbReference>
<keyword evidence="5 12" id="KW-0547">Nucleotide-binding</keyword>
<feature type="short sequence motif" description="'KMSKS' region" evidence="12">
    <location>
        <begin position="637"/>
        <end position="641"/>
    </location>
</feature>
<evidence type="ECO:0000259" key="14">
    <source>
        <dbReference type="Pfam" id="PF06827"/>
    </source>
</evidence>
<keyword evidence="3 12" id="KW-0436">Ligase</keyword>
<keyword evidence="6 12" id="KW-0862">Zinc</keyword>
<feature type="binding site" evidence="12">
    <location>
        <position position="596"/>
    </location>
    <ligand>
        <name>L-isoleucyl-5'-AMP</name>
        <dbReference type="ChEBI" id="CHEBI:178002"/>
    </ligand>
</feature>
<dbReference type="SUPFAM" id="SSF52374">
    <property type="entry name" value="Nucleotidylyl transferase"/>
    <property type="match status" value="1"/>
</dbReference>
<dbReference type="Gene3D" id="3.90.740.10">
    <property type="entry name" value="Valyl/Leucyl/Isoleucyl-tRNA synthetase, editing domain"/>
    <property type="match status" value="1"/>
</dbReference>
<dbReference type="InterPro" id="IPR010663">
    <property type="entry name" value="Znf_FPG/IleRS"/>
</dbReference>